<keyword evidence="3" id="KW-1185">Reference proteome</keyword>
<dbReference type="InterPro" id="IPR016117">
    <property type="entry name" value="ArgJ-like_dom_sf"/>
</dbReference>
<keyword evidence="2" id="KW-0031">Aminopeptidase</keyword>
<gene>
    <name evidence="2" type="ORF">SAMN04487771_102135</name>
</gene>
<dbReference type="AlphaFoldDB" id="A0A1I0EVV7"/>
<keyword evidence="2" id="KW-0378">Hydrolase</keyword>
<proteinExistence type="inferred from homology"/>
<sequence>MKQIGINDIKGFRIGQAENAEAATGCTVILAEGEMAAGVDVRGGGPASRECELLRPFSTTPTIHALVLGGGSTFGLGATDGVLQYLEERGIGYDMGVTHIPLICQSDIFDLTVGDPMVRPDRAMGYQACVNAEKRNYRDGNYGAGCGATVGKYLGMDYSMKSGIGSAAVQIGDVQLGAIVAVNAIGDIYDPETGKMIAGLLTEDKKSFRSTEQVMYEMAENKNKGFVANTTIGAILTNAVFDKARLSKIASMTHNGYARCIRPVHTSLDGDTIYALSNGTVQADMDMVGTLAAQVMSMAIVTAVKSAVGAYGFPAYGDINL</sequence>
<dbReference type="CDD" id="cd02252">
    <property type="entry name" value="nylC_like"/>
    <property type="match status" value="1"/>
</dbReference>
<dbReference type="GO" id="GO:0004177">
    <property type="term" value="F:aminopeptidase activity"/>
    <property type="evidence" value="ECO:0007669"/>
    <property type="project" value="UniProtKB-KW"/>
</dbReference>
<dbReference type="RefSeq" id="WP_074649509.1">
    <property type="nucleotide sequence ID" value="NZ_FOIL01000021.1"/>
</dbReference>
<evidence type="ECO:0000313" key="3">
    <source>
        <dbReference type="Proteomes" id="UP000199820"/>
    </source>
</evidence>
<protein>
    <submittedName>
        <fullName evidence="2">L-aminopeptidase/D-esterase</fullName>
    </submittedName>
</protein>
<dbReference type="eggNOG" id="COG3191">
    <property type="taxonomic scope" value="Bacteria"/>
</dbReference>
<organism evidence="2 3">
    <name type="scientific">[Clostridium] aminophilum</name>
    <dbReference type="NCBI Taxonomy" id="1526"/>
    <lineage>
        <taxon>Bacteria</taxon>
        <taxon>Bacillati</taxon>
        <taxon>Bacillota</taxon>
        <taxon>Clostridia</taxon>
        <taxon>Lachnospirales</taxon>
        <taxon>Lachnospiraceae</taxon>
    </lineage>
</organism>
<comment type="similarity">
    <text evidence="1">Belongs to the peptidase S58 family.</text>
</comment>
<accession>A0A1I0EVV7</accession>
<name>A0A1I0EVV7_9FIRM</name>
<dbReference type="PANTHER" id="PTHR36512:SF3">
    <property type="entry name" value="BLR5678 PROTEIN"/>
    <property type="match status" value="1"/>
</dbReference>
<dbReference type="Proteomes" id="UP000199820">
    <property type="component" value="Unassembled WGS sequence"/>
</dbReference>
<keyword evidence="2" id="KW-0645">Protease</keyword>
<dbReference type="EMBL" id="FOIL01000021">
    <property type="protein sequence ID" value="SET49783.1"/>
    <property type="molecule type" value="Genomic_DNA"/>
</dbReference>
<dbReference type="Gene3D" id="3.60.70.12">
    <property type="entry name" value="L-amino peptidase D-ALA esterase/amidase"/>
    <property type="match status" value="1"/>
</dbReference>
<dbReference type="SUPFAM" id="SSF56266">
    <property type="entry name" value="DmpA/ArgJ-like"/>
    <property type="match status" value="1"/>
</dbReference>
<dbReference type="PANTHER" id="PTHR36512">
    <property type="entry name" value="D-AMINOPEPTIDASE"/>
    <property type="match status" value="1"/>
</dbReference>
<evidence type="ECO:0000256" key="1">
    <source>
        <dbReference type="ARBA" id="ARBA00007068"/>
    </source>
</evidence>
<evidence type="ECO:0000313" key="2">
    <source>
        <dbReference type="EMBL" id="SET49783.1"/>
    </source>
</evidence>
<dbReference type="Pfam" id="PF03576">
    <property type="entry name" value="Peptidase_S58"/>
    <property type="match status" value="1"/>
</dbReference>
<dbReference type="InterPro" id="IPR005321">
    <property type="entry name" value="Peptidase_S58_DmpA"/>
</dbReference>
<dbReference type="OrthoDB" id="9808347at2"/>
<reference evidence="3" key="1">
    <citation type="submission" date="2016-10" db="EMBL/GenBank/DDBJ databases">
        <authorList>
            <person name="Varghese N."/>
            <person name="Submissions S."/>
        </authorList>
    </citation>
    <scope>NUCLEOTIDE SEQUENCE [LARGE SCALE GENOMIC DNA]</scope>
    <source>
        <strain evidence="3">KH1P1</strain>
    </source>
</reference>